<dbReference type="STRING" id="980561.A1359_05370"/>
<protein>
    <submittedName>
        <fullName evidence="1">Chemotaxis protein</fullName>
    </submittedName>
</protein>
<gene>
    <name evidence="1" type="ORF">A1359_05370</name>
</gene>
<dbReference type="AlphaFoldDB" id="A0A177NKU3"/>
<sequence>MMHQGHSKSQFVAVASIAAELSAVMNVAKDISLAAANAKAIAFRAGEKAKGFQPITDFINELAKDTIQLVVIINQKALQLYQLTIREHRLAEACEQFENAVALCDAATYADSLTQSLVLVRQRRSECQRQFPHLVAELLALLSDVMHPARAARVIAANSRIEASQAGEYMQSLQAVAESVDNAAQIIHDKVQQCRSALSQIHTDAYFPSTKTFS</sequence>
<proteinExistence type="predicted"/>
<dbReference type="Proteomes" id="UP000078476">
    <property type="component" value="Unassembled WGS sequence"/>
</dbReference>
<accession>A0A177NKU3</accession>
<reference evidence="1 2" key="1">
    <citation type="submission" date="2016-03" db="EMBL/GenBank/DDBJ databases">
        <authorList>
            <person name="Ploux O."/>
        </authorList>
    </citation>
    <scope>NUCLEOTIDE SEQUENCE [LARGE SCALE GENOMIC DNA]</scope>
    <source>
        <strain evidence="1 2">R-45370</strain>
    </source>
</reference>
<evidence type="ECO:0000313" key="2">
    <source>
        <dbReference type="Proteomes" id="UP000078476"/>
    </source>
</evidence>
<organism evidence="1 2">
    <name type="scientific">Methylomonas lenta</name>
    <dbReference type="NCBI Taxonomy" id="980561"/>
    <lineage>
        <taxon>Bacteria</taxon>
        <taxon>Pseudomonadati</taxon>
        <taxon>Pseudomonadota</taxon>
        <taxon>Gammaproteobacteria</taxon>
        <taxon>Methylococcales</taxon>
        <taxon>Methylococcaceae</taxon>
        <taxon>Methylomonas</taxon>
    </lineage>
</organism>
<comment type="caution">
    <text evidence="1">The sequence shown here is derived from an EMBL/GenBank/DDBJ whole genome shotgun (WGS) entry which is preliminary data.</text>
</comment>
<evidence type="ECO:0000313" key="1">
    <source>
        <dbReference type="EMBL" id="OAI18033.1"/>
    </source>
</evidence>
<dbReference type="SUPFAM" id="SSF58104">
    <property type="entry name" value="Methyl-accepting chemotaxis protein (MCP) signaling domain"/>
    <property type="match status" value="1"/>
</dbReference>
<dbReference type="OrthoDB" id="8442309at2"/>
<name>A0A177NKU3_9GAMM</name>
<keyword evidence="2" id="KW-1185">Reference proteome</keyword>
<dbReference type="Gene3D" id="6.10.250.3200">
    <property type="match status" value="2"/>
</dbReference>
<dbReference type="RefSeq" id="WP_066979553.1">
    <property type="nucleotide sequence ID" value="NZ_LUUI01000083.1"/>
</dbReference>
<dbReference type="EMBL" id="LUUI01000083">
    <property type="protein sequence ID" value="OAI18033.1"/>
    <property type="molecule type" value="Genomic_DNA"/>
</dbReference>